<dbReference type="GO" id="GO:0009279">
    <property type="term" value="C:cell outer membrane"/>
    <property type="evidence" value="ECO:0007669"/>
    <property type="project" value="UniProtKB-SubCell"/>
</dbReference>
<keyword evidence="2" id="KW-1134">Transmembrane beta strand</keyword>
<protein>
    <recommendedName>
        <fullName evidence="3">TonB-dependent receptor plug domain-containing protein</fullName>
    </recommendedName>
</protein>
<proteinExistence type="inferred from homology"/>
<sequence length="818" mass="90964">MYRSFILIALSSVLLGAKVLPWEDKWLDKLVAKFEKYQQTYPAEKAYLHLDRPYYSTGETIWFKAYLVYGISHAADSVSRVLYVDLVDKTTSKVVLLKKVSLNGGIGHGEMALADSLQEGEYQLRAYTQWMRNFSEDFYFHRDVRVLKSNKPVTSLPHNADDIDVQFMPEGGDLVQGLEGRVAFKAVNALGKGVGITGAVVSQTNDTLAGFSTSHLGMGFFSFMPEAGQEYRIEVRKPNGQYVKYPIPKVKKEGFTVTVDNLSNKDNVRVIVRHNKPLNPSAEMSIFVHTRGAVGYAAKATLAKKTVLFNIPRANLNDGITHITVFDENNLPTAERLVYIQRNREIELQIASDKNAYKPREKVELEITAKDSEGNPVMGNFSLAATDAKQVLDKEPNALSIRSYFLLASDVKGSIEQPSYYFDKTNPNAAAQLDILLMTQGWRRFNWGEVLKDSLAPAPFYVEQGISFSGKVARMNKKQPGKVKLTYLLVQKDSTRSVLMGETAETGEFLVYDLDVRDTTTVLVQAVTERGNRNLSIMLNPFQPAKVSFTKIPFNPIEFDPNELAEYLKRTEEYLRIERQIRASREQLLNEVVVKAKRPDPIKDDSRRAMYGEPSNTVKFDNMNTAGAMSIFDVIQGRVPGVQITGSGMNRSIQIRGAANFSGAVEPLFLLDGMAVSKDAIVSIPPSDVEAVDILKGANAAIYGSQGGGGVVAILTKRGGSSYDWTKDKAEGVITEKILGYSPVREFYAPKYDKAIPEHVQPDFRATLYWSPMIQTDKEGKAKVSFFASDAQTDVKVRVEGMNSTGAMGVKESTFKVN</sequence>
<dbReference type="InterPro" id="IPR012910">
    <property type="entry name" value="Plug_dom"/>
</dbReference>
<dbReference type="GO" id="GO:0044718">
    <property type="term" value="P:siderophore transmembrane transport"/>
    <property type="evidence" value="ECO:0007669"/>
    <property type="project" value="TreeGrafter"/>
</dbReference>
<dbReference type="SUPFAM" id="SSF56935">
    <property type="entry name" value="Porins"/>
    <property type="match status" value="1"/>
</dbReference>
<organism evidence="4 5">
    <name type="scientific">Runella defluvii</name>
    <dbReference type="NCBI Taxonomy" id="370973"/>
    <lineage>
        <taxon>Bacteria</taxon>
        <taxon>Pseudomonadati</taxon>
        <taxon>Bacteroidota</taxon>
        <taxon>Cytophagia</taxon>
        <taxon>Cytophagales</taxon>
        <taxon>Spirosomataceae</taxon>
        <taxon>Runella</taxon>
    </lineage>
</organism>
<dbReference type="InterPro" id="IPR039426">
    <property type="entry name" value="TonB-dep_rcpt-like"/>
</dbReference>
<dbReference type="InterPro" id="IPR037066">
    <property type="entry name" value="Plug_dom_sf"/>
</dbReference>
<accession>A0A7W6EPQ6</accession>
<keyword evidence="5" id="KW-1185">Reference proteome</keyword>
<gene>
    <name evidence="4" type="ORF">FHS57_001715</name>
</gene>
<dbReference type="RefSeq" id="WP_183972485.1">
    <property type="nucleotide sequence ID" value="NZ_JACIBY010000003.1"/>
</dbReference>
<reference evidence="4 5" key="1">
    <citation type="submission" date="2020-08" db="EMBL/GenBank/DDBJ databases">
        <title>Genomic Encyclopedia of Type Strains, Phase IV (KMG-IV): sequencing the most valuable type-strain genomes for metagenomic binning, comparative biology and taxonomic classification.</title>
        <authorList>
            <person name="Goeker M."/>
        </authorList>
    </citation>
    <scope>NUCLEOTIDE SEQUENCE [LARGE SCALE GENOMIC DNA]</scope>
    <source>
        <strain evidence="4 5">DSM 17976</strain>
    </source>
</reference>
<keyword evidence="2" id="KW-0812">Transmembrane</keyword>
<keyword evidence="2" id="KW-0472">Membrane</keyword>
<dbReference type="PROSITE" id="PS52016">
    <property type="entry name" value="TONB_DEPENDENT_REC_3"/>
    <property type="match status" value="1"/>
</dbReference>
<dbReference type="Gene3D" id="2.60.40.1930">
    <property type="match status" value="1"/>
</dbReference>
<dbReference type="AlphaFoldDB" id="A0A7W6EPQ6"/>
<comment type="caution">
    <text evidence="4">The sequence shown here is derived from an EMBL/GenBank/DDBJ whole genome shotgun (WGS) entry which is preliminary data.</text>
</comment>
<feature type="domain" description="TonB-dependent receptor plug" evidence="3">
    <location>
        <begin position="616"/>
        <end position="711"/>
    </location>
</feature>
<evidence type="ECO:0000313" key="5">
    <source>
        <dbReference type="Proteomes" id="UP000541352"/>
    </source>
</evidence>
<dbReference type="EMBL" id="JACIBY010000003">
    <property type="protein sequence ID" value="MBB3837718.1"/>
    <property type="molecule type" value="Genomic_DNA"/>
</dbReference>
<name>A0A7W6EPQ6_9BACT</name>
<keyword evidence="2" id="KW-0998">Cell outer membrane</keyword>
<dbReference type="Proteomes" id="UP000541352">
    <property type="component" value="Unassembled WGS sequence"/>
</dbReference>
<keyword evidence="2" id="KW-0813">Transport</keyword>
<dbReference type="Pfam" id="PF07715">
    <property type="entry name" value="Plug"/>
    <property type="match status" value="1"/>
</dbReference>
<comment type="subcellular location">
    <subcellularLocation>
        <location evidence="2">Cell outer membrane</location>
        <topology evidence="2">Multi-pass membrane protein</topology>
    </subcellularLocation>
</comment>
<comment type="similarity">
    <text evidence="2">Belongs to the TonB-dependent receptor family.</text>
</comment>
<dbReference type="Gene3D" id="2.170.130.10">
    <property type="entry name" value="TonB-dependent receptor, plug domain"/>
    <property type="match status" value="1"/>
</dbReference>
<dbReference type="PANTHER" id="PTHR30069:SF29">
    <property type="entry name" value="HEMOGLOBIN AND HEMOGLOBIN-HAPTOGLOBIN-BINDING PROTEIN 1-RELATED"/>
    <property type="match status" value="1"/>
</dbReference>
<keyword evidence="1" id="KW-0732">Signal</keyword>
<dbReference type="PANTHER" id="PTHR30069">
    <property type="entry name" value="TONB-DEPENDENT OUTER MEMBRANE RECEPTOR"/>
    <property type="match status" value="1"/>
</dbReference>
<evidence type="ECO:0000256" key="1">
    <source>
        <dbReference type="ARBA" id="ARBA00022729"/>
    </source>
</evidence>
<evidence type="ECO:0000313" key="4">
    <source>
        <dbReference type="EMBL" id="MBB3837718.1"/>
    </source>
</evidence>
<dbReference type="GO" id="GO:0015344">
    <property type="term" value="F:siderophore uptake transmembrane transporter activity"/>
    <property type="evidence" value="ECO:0007669"/>
    <property type="project" value="TreeGrafter"/>
</dbReference>
<evidence type="ECO:0000259" key="3">
    <source>
        <dbReference type="Pfam" id="PF07715"/>
    </source>
</evidence>
<evidence type="ECO:0000256" key="2">
    <source>
        <dbReference type="PROSITE-ProRule" id="PRU01360"/>
    </source>
</evidence>